<dbReference type="SUPFAM" id="SSF49265">
    <property type="entry name" value="Fibronectin type III"/>
    <property type="match status" value="1"/>
</dbReference>
<dbReference type="InterPro" id="IPR013783">
    <property type="entry name" value="Ig-like_fold"/>
</dbReference>
<dbReference type="Pfam" id="PF00041">
    <property type="entry name" value="fn3"/>
    <property type="match status" value="1"/>
</dbReference>
<dbReference type="SMART" id="SM00060">
    <property type="entry name" value="FN3"/>
    <property type="match status" value="1"/>
</dbReference>
<dbReference type="InterPro" id="IPR036116">
    <property type="entry name" value="FN3_sf"/>
</dbReference>
<proteinExistence type="predicted"/>
<evidence type="ECO:0000313" key="3">
    <source>
        <dbReference type="EMBL" id="QGQ95166.1"/>
    </source>
</evidence>
<dbReference type="Proteomes" id="UP000426246">
    <property type="component" value="Chromosome"/>
</dbReference>
<organism evidence="3 4">
    <name type="scientific">Paenibacillus psychroresistens</name>
    <dbReference type="NCBI Taxonomy" id="1778678"/>
    <lineage>
        <taxon>Bacteria</taxon>
        <taxon>Bacillati</taxon>
        <taxon>Bacillota</taxon>
        <taxon>Bacilli</taxon>
        <taxon>Bacillales</taxon>
        <taxon>Paenibacillaceae</taxon>
        <taxon>Paenibacillus</taxon>
    </lineage>
</organism>
<dbReference type="KEGG" id="ppsc:EHS13_09850"/>
<sequence length="829" mass="89529">MLKWIKEGMKIMKVTQLSKLAVIGSAVVCVFILSGSGAAHAARDPWTSPFSQNSIWNMPIGSNASYQSFGHFPVGSYVHADPEYHVKTYSTDPIRNIYGVPNWTSRCSDTSNLQGTINIPDDFIVADATTNPYSTPNNVAAFLKPDGHTLIQLEPLTRCTAGGNVFGYRWSTDLDIQGEGIGGTHWGSGLSAIGGSIRHGELTGTAPIKHALKLNVWGNYLYYNNSDTTKGYRWPADRSDAGAPSNYHGTNPKIEMGALMAISPSATESSLGLQTVAGKKLFHALQDYGAYIADDTGWDAYAFSLSVEAMNEFEEVNGYSFNQGSSATGNSKVYYDDFNKLITNLYVIDNNSSTNVGGGGTPRAVLADAAFSAMDNTAPSVPTNFQLTSKTTNSISLSWTASTDNVRVMEYDIFNGSQLLGSTYGKTSLTLNNLTINTTYLLKIRARDTGLNASAFTTPISMTTYDGYSENFDDGVAQNWSLGTGTLVEYQKLKMTNWGGTTSGIYSNRVFSAPNTGNNYVYRVKLQTDASDNNGKTRVYFNYLDTSNTYYVQLGGGTSNSVELKKVVGGIETTLASYGAYEIKNNSWPKLEIKYEKGGYITVKGIRAGTTTTLFNLVQDTSLTSGKIGVGVSGTQSFAEDVEVVINENAASPAVTPYAENFDDGLAQNWTLSNASVTFSRLQLTNWSGLASGIYDNATYSGAYTYKAALQTDAGDNNGKTRIYFNYTNTNNTYFVQFGGGTVNTVELKKVFGGVESTLGTYSGAYTIKNWDWPSIEITYNNGSMTIKGTRGTTVTTLFQNVTDSTLTSGKIGIGSLNTQSFAENISIN</sequence>
<reference evidence="4" key="1">
    <citation type="submission" date="2018-11" db="EMBL/GenBank/DDBJ databases">
        <title>Complete genome sequence of Paenibacillus sp. ML311-T8.</title>
        <authorList>
            <person name="Nam Y.-D."/>
            <person name="Kang J."/>
            <person name="Chung W.-H."/>
            <person name="Park Y.S."/>
        </authorList>
    </citation>
    <scope>NUCLEOTIDE SEQUENCE [LARGE SCALE GENOMIC DNA]</scope>
    <source>
        <strain evidence="4">ML311-T8</strain>
    </source>
</reference>
<dbReference type="Gene3D" id="2.60.40.10">
    <property type="entry name" value="Immunoglobulins"/>
    <property type="match status" value="1"/>
</dbReference>
<feature type="chain" id="PRO_5025547993" evidence="1">
    <location>
        <begin position="42"/>
        <end position="829"/>
    </location>
</feature>
<name>A0A6B8RIF7_9BACL</name>
<keyword evidence="1" id="KW-0732">Signal</keyword>
<dbReference type="PROSITE" id="PS50853">
    <property type="entry name" value="FN3"/>
    <property type="match status" value="1"/>
</dbReference>
<dbReference type="OrthoDB" id="9801493at2"/>
<dbReference type="EMBL" id="CP034235">
    <property type="protein sequence ID" value="QGQ95166.1"/>
    <property type="molecule type" value="Genomic_DNA"/>
</dbReference>
<dbReference type="AlphaFoldDB" id="A0A6B8RIF7"/>
<evidence type="ECO:0000259" key="2">
    <source>
        <dbReference type="PROSITE" id="PS50853"/>
    </source>
</evidence>
<evidence type="ECO:0000256" key="1">
    <source>
        <dbReference type="SAM" id="SignalP"/>
    </source>
</evidence>
<dbReference type="RefSeq" id="WP_155700182.1">
    <property type="nucleotide sequence ID" value="NZ_CP034235.1"/>
</dbReference>
<feature type="signal peptide" evidence="1">
    <location>
        <begin position="1"/>
        <end position="41"/>
    </location>
</feature>
<dbReference type="CDD" id="cd00063">
    <property type="entry name" value="FN3"/>
    <property type="match status" value="1"/>
</dbReference>
<dbReference type="InterPro" id="IPR003961">
    <property type="entry name" value="FN3_dom"/>
</dbReference>
<feature type="domain" description="Fibronectin type-III" evidence="2">
    <location>
        <begin position="381"/>
        <end position="467"/>
    </location>
</feature>
<protein>
    <submittedName>
        <fullName evidence="3">Fibronectin type III domain-containing protein</fullName>
    </submittedName>
</protein>
<evidence type="ECO:0000313" key="4">
    <source>
        <dbReference type="Proteomes" id="UP000426246"/>
    </source>
</evidence>
<keyword evidence="4" id="KW-1185">Reference proteome</keyword>
<accession>A0A6B8RIF7</accession>
<dbReference type="Gene3D" id="2.60.120.560">
    <property type="entry name" value="Exo-inulinase, domain 1"/>
    <property type="match status" value="2"/>
</dbReference>
<gene>
    <name evidence="3" type="ORF">EHS13_09850</name>
</gene>